<keyword evidence="3" id="KW-1185">Reference proteome</keyword>
<organism evidence="2 3">
    <name type="scientific">Plakobranchus ocellatus</name>
    <dbReference type="NCBI Taxonomy" id="259542"/>
    <lineage>
        <taxon>Eukaryota</taxon>
        <taxon>Metazoa</taxon>
        <taxon>Spiralia</taxon>
        <taxon>Lophotrochozoa</taxon>
        <taxon>Mollusca</taxon>
        <taxon>Gastropoda</taxon>
        <taxon>Heterobranchia</taxon>
        <taxon>Euthyneura</taxon>
        <taxon>Panpulmonata</taxon>
        <taxon>Sacoglossa</taxon>
        <taxon>Placobranchoidea</taxon>
        <taxon>Plakobranchidae</taxon>
        <taxon>Plakobranchus</taxon>
    </lineage>
</organism>
<comment type="caution">
    <text evidence="2">The sequence shown here is derived from an EMBL/GenBank/DDBJ whole genome shotgun (WGS) entry which is preliminary data.</text>
</comment>
<proteinExistence type="predicted"/>
<protein>
    <submittedName>
        <fullName evidence="2">Uncharacterized protein</fullName>
    </submittedName>
</protein>
<dbReference type="Proteomes" id="UP000735302">
    <property type="component" value="Unassembled WGS sequence"/>
</dbReference>
<sequence>MTVLLHASIDTHTHIHHSFAGPLASLTRRGLNPSTRHTDSSRRSDTVSSDRIKNSRRGGEGIKNSRRGGEGPSPNGDTWGNPFPEVDEFLQFVSENVASPGPKIIQNQHRRVRNFCRGLRNLWNLLPPLDPALLLFPLFTKKQV</sequence>
<feature type="region of interest" description="Disordered" evidence="1">
    <location>
        <begin position="25"/>
        <end position="84"/>
    </location>
</feature>
<dbReference type="EMBL" id="BLXT01004605">
    <property type="protein sequence ID" value="GFO15246.1"/>
    <property type="molecule type" value="Genomic_DNA"/>
</dbReference>
<reference evidence="2 3" key="1">
    <citation type="journal article" date="2021" name="Elife">
        <title>Chloroplast acquisition without the gene transfer in kleptoplastic sea slugs, Plakobranchus ocellatus.</title>
        <authorList>
            <person name="Maeda T."/>
            <person name="Takahashi S."/>
            <person name="Yoshida T."/>
            <person name="Shimamura S."/>
            <person name="Takaki Y."/>
            <person name="Nagai Y."/>
            <person name="Toyoda A."/>
            <person name="Suzuki Y."/>
            <person name="Arimoto A."/>
            <person name="Ishii H."/>
            <person name="Satoh N."/>
            <person name="Nishiyama T."/>
            <person name="Hasebe M."/>
            <person name="Maruyama T."/>
            <person name="Minagawa J."/>
            <person name="Obokata J."/>
            <person name="Shigenobu S."/>
        </authorList>
    </citation>
    <scope>NUCLEOTIDE SEQUENCE [LARGE SCALE GENOMIC DNA]</scope>
</reference>
<gene>
    <name evidence="2" type="ORF">PoB_004175100</name>
</gene>
<dbReference type="AlphaFoldDB" id="A0AAV4B458"/>
<name>A0AAV4B458_9GAST</name>
<evidence type="ECO:0000313" key="2">
    <source>
        <dbReference type="EMBL" id="GFO15246.1"/>
    </source>
</evidence>
<feature type="compositionally biased region" description="Basic and acidic residues" evidence="1">
    <location>
        <begin position="36"/>
        <end position="60"/>
    </location>
</feature>
<accession>A0AAV4B458</accession>
<evidence type="ECO:0000256" key="1">
    <source>
        <dbReference type="SAM" id="MobiDB-lite"/>
    </source>
</evidence>
<evidence type="ECO:0000313" key="3">
    <source>
        <dbReference type="Proteomes" id="UP000735302"/>
    </source>
</evidence>